<dbReference type="GO" id="GO:0008206">
    <property type="term" value="P:bile acid metabolic process"/>
    <property type="evidence" value="ECO:0007669"/>
    <property type="project" value="UniProtKB-ARBA"/>
</dbReference>
<dbReference type="PRINTS" id="PR00080">
    <property type="entry name" value="SDRFAMILY"/>
</dbReference>
<gene>
    <name evidence="3" type="ORF">L0N08_25475</name>
</gene>
<dbReference type="Proteomes" id="UP001299608">
    <property type="component" value="Unassembled WGS sequence"/>
</dbReference>
<protein>
    <submittedName>
        <fullName evidence="3">SDR family oxidoreductase</fullName>
    </submittedName>
</protein>
<keyword evidence="2" id="KW-0560">Oxidoreductase</keyword>
<dbReference type="InterPro" id="IPR036291">
    <property type="entry name" value="NAD(P)-bd_dom_sf"/>
</dbReference>
<dbReference type="EMBL" id="JAKNGE010000043">
    <property type="protein sequence ID" value="MCG4748770.1"/>
    <property type="molecule type" value="Genomic_DNA"/>
</dbReference>
<dbReference type="GO" id="GO:0016616">
    <property type="term" value="F:oxidoreductase activity, acting on the CH-OH group of donors, NAD or NADP as acceptor"/>
    <property type="evidence" value="ECO:0007669"/>
    <property type="project" value="TreeGrafter"/>
</dbReference>
<dbReference type="FunFam" id="3.40.50.720:FF:000084">
    <property type="entry name" value="Short-chain dehydrogenase reductase"/>
    <property type="match status" value="1"/>
</dbReference>
<sequence>MEIRRYDEKIAVVTGAANGIGLSMVKRLVEEGAKVAALDIDTETMEKEYAGQEEDIYQVYCDVAEKESVDQAIAKVLEHFGRIDVLFSNAGIIGRQSLLDTTEETWRRVIDINLNGMFFVNQAVLRSMVERGIKGAVVNTSSIASATVSTNTGAYSASKGGVTQFTKWAALEMAPHGIRVNAIGPGTSVTRITEGTRFNPERNEKFLRNIPMGRYGEPEEAAAAALYLGSEDASYITGVTLLEDGGFSLF</sequence>
<dbReference type="RefSeq" id="WP_238053894.1">
    <property type="nucleotide sequence ID" value="NZ_JAKNGE010000043.1"/>
</dbReference>
<dbReference type="InterPro" id="IPR020904">
    <property type="entry name" value="Sc_DH/Rdtase_CS"/>
</dbReference>
<evidence type="ECO:0000313" key="3">
    <source>
        <dbReference type="EMBL" id="MCG4748770.1"/>
    </source>
</evidence>
<dbReference type="PROSITE" id="PS00061">
    <property type="entry name" value="ADH_SHORT"/>
    <property type="match status" value="1"/>
</dbReference>
<accession>A0AAW5C775</accession>
<dbReference type="Pfam" id="PF13561">
    <property type="entry name" value="adh_short_C2"/>
    <property type="match status" value="1"/>
</dbReference>
<name>A0AAW5C775_9FIRM</name>
<dbReference type="PANTHER" id="PTHR42760">
    <property type="entry name" value="SHORT-CHAIN DEHYDROGENASES/REDUCTASES FAMILY MEMBER"/>
    <property type="match status" value="1"/>
</dbReference>
<organism evidence="3 4">
    <name type="scientific">Enterocloster aldenensis</name>
    <dbReference type="NCBI Taxonomy" id="358742"/>
    <lineage>
        <taxon>Bacteria</taxon>
        <taxon>Bacillati</taxon>
        <taxon>Bacillota</taxon>
        <taxon>Clostridia</taxon>
        <taxon>Lachnospirales</taxon>
        <taxon>Lachnospiraceae</taxon>
        <taxon>Enterocloster</taxon>
    </lineage>
</organism>
<dbReference type="NCBIfam" id="NF005559">
    <property type="entry name" value="PRK07231.1"/>
    <property type="match status" value="1"/>
</dbReference>
<reference evidence="3" key="1">
    <citation type="submission" date="2022-01" db="EMBL/GenBank/DDBJ databases">
        <title>Collection of gut derived symbiotic bacterial strains cultured from healthy donors.</title>
        <authorList>
            <person name="Lin H."/>
            <person name="Kohout C."/>
            <person name="Waligurski E."/>
            <person name="Pamer E.G."/>
        </authorList>
    </citation>
    <scope>NUCLEOTIDE SEQUENCE</scope>
    <source>
        <strain evidence="3">DFI.6.55</strain>
    </source>
</reference>
<dbReference type="SUPFAM" id="SSF51735">
    <property type="entry name" value="NAD(P)-binding Rossmann-fold domains"/>
    <property type="match status" value="1"/>
</dbReference>
<comment type="similarity">
    <text evidence="1">Belongs to the short-chain dehydrogenases/reductases (SDR) family.</text>
</comment>
<dbReference type="PANTHER" id="PTHR42760:SF123">
    <property type="entry name" value="OXIDOREDUCTASE"/>
    <property type="match status" value="1"/>
</dbReference>
<dbReference type="Gene3D" id="3.40.50.720">
    <property type="entry name" value="NAD(P)-binding Rossmann-like Domain"/>
    <property type="match status" value="1"/>
</dbReference>
<dbReference type="AlphaFoldDB" id="A0AAW5C775"/>
<dbReference type="PRINTS" id="PR00081">
    <property type="entry name" value="GDHRDH"/>
</dbReference>
<dbReference type="GO" id="GO:0030497">
    <property type="term" value="P:fatty acid elongation"/>
    <property type="evidence" value="ECO:0007669"/>
    <property type="project" value="TreeGrafter"/>
</dbReference>
<evidence type="ECO:0000313" key="4">
    <source>
        <dbReference type="Proteomes" id="UP001299608"/>
    </source>
</evidence>
<evidence type="ECO:0000256" key="2">
    <source>
        <dbReference type="ARBA" id="ARBA00023002"/>
    </source>
</evidence>
<comment type="caution">
    <text evidence="3">The sequence shown here is derived from an EMBL/GenBank/DDBJ whole genome shotgun (WGS) entry which is preliminary data.</text>
</comment>
<dbReference type="CDD" id="cd05233">
    <property type="entry name" value="SDR_c"/>
    <property type="match status" value="1"/>
</dbReference>
<proteinExistence type="inferred from homology"/>
<evidence type="ECO:0000256" key="1">
    <source>
        <dbReference type="ARBA" id="ARBA00006484"/>
    </source>
</evidence>
<dbReference type="InterPro" id="IPR002347">
    <property type="entry name" value="SDR_fam"/>
</dbReference>